<organism evidence="1">
    <name type="scientific">Rhizophora mucronata</name>
    <name type="common">Asiatic mangrove</name>
    <dbReference type="NCBI Taxonomy" id="61149"/>
    <lineage>
        <taxon>Eukaryota</taxon>
        <taxon>Viridiplantae</taxon>
        <taxon>Streptophyta</taxon>
        <taxon>Embryophyta</taxon>
        <taxon>Tracheophyta</taxon>
        <taxon>Spermatophyta</taxon>
        <taxon>Magnoliopsida</taxon>
        <taxon>eudicotyledons</taxon>
        <taxon>Gunneridae</taxon>
        <taxon>Pentapetalae</taxon>
        <taxon>rosids</taxon>
        <taxon>fabids</taxon>
        <taxon>Malpighiales</taxon>
        <taxon>Rhizophoraceae</taxon>
        <taxon>Rhizophora</taxon>
    </lineage>
</organism>
<dbReference type="EMBL" id="GGEC01056998">
    <property type="protein sequence ID" value="MBX37482.1"/>
    <property type="molecule type" value="Transcribed_RNA"/>
</dbReference>
<accession>A0A2P2N4Q1</accession>
<proteinExistence type="predicted"/>
<reference evidence="1" key="1">
    <citation type="submission" date="2018-02" db="EMBL/GenBank/DDBJ databases">
        <title>Rhizophora mucronata_Transcriptome.</title>
        <authorList>
            <person name="Meera S.P."/>
            <person name="Sreeshan A."/>
            <person name="Augustine A."/>
        </authorList>
    </citation>
    <scope>NUCLEOTIDE SEQUENCE</scope>
    <source>
        <tissue evidence="1">Leaf</tissue>
    </source>
</reference>
<protein>
    <submittedName>
        <fullName evidence="1">Uncharacterized protein</fullName>
    </submittedName>
</protein>
<evidence type="ECO:0000313" key="1">
    <source>
        <dbReference type="EMBL" id="MBX37482.1"/>
    </source>
</evidence>
<name>A0A2P2N4Q1_RHIMU</name>
<sequence>MEGEAAQPSTSENAAFSFISRGWREVRDSTDADLQLIRSRAKSFKNLASSFDRELENFFNSASNSFLVPSLRSPTPPPAEIDLVKKLRPRISEFRRVYSAPAISKKVLENWSPRARLGIDLSAIRNAIASQFSIAHNKFMNNQEKKKENSG</sequence>
<dbReference type="AlphaFoldDB" id="A0A2P2N4Q1"/>